<evidence type="ECO:0000256" key="4">
    <source>
        <dbReference type="ARBA" id="ARBA00023136"/>
    </source>
</evidence>
<protein>
    <submittedName>
        <fullName evidence="7">Glycine betaine ABC transporter substrate-binding protein</fullName>
    </submittedName>
</protein>
<reference evidence="8" key="1">
    <citation type="journal article" date="2019" name="Int. J. Syst. Evol. Microbiol.">
        <title>The Global Catalogue of Microorganisms (GCM) 10K type strain sequencing project: providing services to taxonomists for standard genome sequencing and annotation.</title>
        <authorList>
            <consortium name="The Broad Institute Genomics Platform"/>
            <consortium name="The Broad Institute Genome Sequencing Center for Infectious Disease"/>
            <person name="Wu L."/>
            <person name="Ma J."/>
        </authorList>
    </citation>
    <scope>NUCLEOTIDE SEQUENCE [LARGE SCALE GENOMIC DNA]</scope>
    <source>
        <strain evidence="8">JCM 17810</strain>
    </source>
</reference>
<feature type="chain" id="PRO_5047050764" evidence="5">
    <location>
        <begin position="33"/>
        <end position="315"/>
    </location>
</feature>
<evidence type="ECO:0000256" key="5">
    <source>
        <dbReference type="SAM" id="SignalP"/>
    </source>
</evidence>
<dbReference type="PANTHER" id="PTHR47737:SF1">
    <property type="entry name" value="GLYCINE BETAINE_PROLINE BETAINE TRANSPORT SYSTEM PERMEASE PROTEIN PROW"/>
    <property type="match status" value="1"/>
</dbReference>
<evidence type="ECO:0000256" key="2">
    <source>
        <dbReference type="ARBA" id="ARBA00022448"/>
    </source>
</evidence>
<keyword evidence="8" id="KW-1185">Reference proteome</keyword>
<name>A0ABP8LS31_9MICO</name>
<dbReference type="Proteomes" id="UP001500622">
    <property type="component" value="Unassembled WGS sequence"/>
</dbReference>
<feature type="signal peptide" evidence="5">
    <location>
        <begin position="1"/>
        <end position="32"/>
    </location>
</feature>
<dbReference type="Gene3D" id="3.40.190.100">
    <property type="entry name" value="Glycine betaine-binding periplasmic protein, domain 2"/>
    <property type="match status" value="1"/>
</dbReference>
<comment type="subcellular location">
    <subcellularLocation>
        <location evidence="1">Cell membrane</location>
    </subcellularLocation>
</comment>
<organism evidence="7 8">
    <name type="scientific">Georgenia halophila</name>
    <dbReference type="NCBI Taxonomy" id="620889"/>
    <lineage>
        <taxon>Bacteria</taxon>
        <taxon>Bacillati</taxon>
        <taxon>Actinomycetota</taxon>
        <taxon>Actinomycetes</taxon>
        <taxon>Micrococcales</taxon>
        <taxon>Bogoriellaceae</taxon>
        <taxon>Georgenia</taxon>
    </lineage>
</organism>
<evidence type="ECO:0000256" key="3">
    <source>
        <dbReference type="ARBA" id="ARBA00022475"/>
    </source>
</evidence>
<dbReference type="RefSeq" id="WP_345219199.1">
    <property type="nucleotide sequence ID" value="NZ_BAABGN010000028.1"/>
</dbReference>
<dbReference type="InterPro" id="IPR007210">
    <property type="entry name" value="ABC_Gly_betaine_transp_sub-bd"/>
</dbReference>
<dbReference type="SUPFAM" id="SSF53850">
    <property type="entry name" value="Periplasmic binding protein-like II"/>
    <property type="match status" value="1"/>
</dbReference>
<evidence type="ECO:0000313" key="7">
    <source>
        <dbReference type="EMBL" id="GAA4434196.1"/>
    </source>
</evidence>
<keyword evidence="5" id="KW-0732">Signal</keyword>
<gene>
    <name evidence="7" type="ORF">GCM10023169_41500</name>
</gene>
<keyword evidence="4" id="KW-0472">Membrane</keyword>
<comment type="caution">
    <text evidence="7">The sequence shown here is derived from an EMBL/GenBank/DDBJ whole genome shotgun (WGS) entry which is preliminary data.</text>
</comment>
<proteinExistence type="predicted"/>
<evidence type="ECO:0000259" key="6">
    <source>
        <dbReference type="Pfam" id="PF04069"/>
    </source>
</evidence>
<dbReference type="PROSITE" id="PS51257">
    <property type="entry name" value="PROKAR_LIPOPROTEIN"/>
    <property type="match status" value="1"/>
</dbReference>
<dbReference type="PANTHER" id="PTHR47737">
    <property type="entry name" value="GLYCINE BETAINE/PROLINE BETAINE TRANSPORT SYSTEM PERMEASE PROTEIN PROW"/>
    <property type="match status" value="1"/>
</dbReference>
<feature type="domain" description="ABC-type glycine betaine transport system substrate-binding" evidence="6">
    <location>
        <begin position="55"/>
        <end position="305"/>
    </location>
</feature>
<dbReference type="Pfam" id="PF04069">
    <property type="entry name" value="OpuAC"/>
    <property type="match status" value="1"/>
</dbReference>
<accession>A0ABP8LS31</accession>
<dbReference type="Gene3D" id="3.10.105.10">
    <property type="entry name" value="Dipeptide-binding Protein, Domain 3"/>
    <property type="match status" value="2"/>
</dbReference>
<evidence type="ECO:0000313" key="8">
    <source>
        <dbReference type="Proteomes" id="UP001500622"/>
    </source>
</evidence>
<sequence>MRTHLATNRRRTAAVGVTAALALTLAACGGNADDGGNAGGGDDGGDGGGSEDKGTITLGYIPSWTDGLSTAYLLENQLEAAGYTVEHQEISDAGVLYTALAEGDVDIYPSAWPEVTHADYMDKYGDRIVDLGTYYDNAKLTFAVPEYTDIDSIADLPDNVEMFDGRVVGIEPGAGLTDATQNSVFPTYGLEEAGYTLQTSSTTAMLTELETAIQAEEDIVVTLWRPFWANSEYPVKDLEDPEGALGESEGLHFLGTQGFSDEFPEVSEWIGEIKLDDEQYGSLEQTVAVENEDDPAAGVEAWLENNGDVLPELQG</sequence>
<dbReference type="EMBL" id="BAABGN010000028">
    <property type="protein sequence ID" value="GAA4434196.1"/>
    <property type="molecule type" value="Genomic_DNA"/>
</dbReference>
<keyword evidence="3" id="KW-1003">Cell membrane</keyword>
<dbReference type="CDD" id="cd13639">
    <property type="entry name" value="PBP2_OpuAC_like"/>
    <property type="match status" value="1"/>
</dbReference>
<evidence type="ECO:0000256" key="1">
    <source>
        <dbReference type="ARBA" id="ARBA00004236"/>
    </source>
</evidence>
<keyword evidence="2" id="KW-0813">Transport</keyword>